<organism evidence="3 4">
    <name type="scientific">Sporolactobacillus shoreicorticis</name>
    <dbReference type="NCBI Taxonomy" id="1923877"/>
    <lineage>
        <taxon>Bacteria</taxon>
        <taxon>Bacillati</taxon>
        <taxon>Bacillota</taxon>
        <taxon>Bacilli</taxon>
        <taxon>Bacillales</taxon>
        <taxon>Sporolactobacillaceae</taxon>
        <taxon>Sporolactobacillus</taxon>
    </lineage>
</organism>
<dbReference type="RefSeq" id="WP_253063020.1">
    <property type="nucleotide sequence ID" value="NZ_JAMXWM010000017.1"/>
</dbReference>
<evidence type="ECO:0000313" key="4">
    <source>
        <dbReference type="Proteomes" id="UP001597399"/>
    </source>
</evidence>
<dbReference type="SUPFAM" id="SSF56112">
    <property type="entry name" value="Protein kinase-like (PK-like)"/>
    <property type="match status" value="1"/>
</dbReference>
<dbReference type="PANTHER" id="PTHR21064:SF6">
    <property type="entry name" value="AMINOGLYCOSIDE PHOSPHOTRANSFERASE DOMAIN-CONTAINING PROTEIN"/>
    <property type="match status" value="1"/>
</dbReference>
<dbReference type="Gene3D" id="3.90.1200.10">
    <property type="match status" value="1"/>
</dbReference>
<dbReference type="InterPro" id="IPR002575">
    <property type="entry name" value="Aminoglycoside_PTrfase"/>
</dbReference>
<comment type="similarity">
    <text evidence="1">Belongs to the pseudomonas-type ThrB family.</text>
</comment>
<proteinExistence type="inferred from homology"/>
<feature type="domain" description="Aminoglycoside phosphotransferase" evidence="2">
    <location>
        <begin position="17"/>
        <end position="203"/>
    </location>
</feature>
<gene>
    <name evidence="3" type="ORF">ACFSUE_18880</name>
</gene>
<dbReference type="EMBL" id="JBHUMQ010000050">
    <property type="protein sequence ID" value="MFD2695671.1"/>
    <property type="molecule type" value="Genomic_DNA"/>
</dbReference>
<dbReference type="Proteomes" id="UP001597399">
    <property type="component" value="Unassembled WGS sequence"/>
</dbReference>
<dbReference type="PANTHER" id="PTHR21064">
    <property type="entry name" value="AMINOGLYCOSIDE PHOSPHOTRANSFERASE DOMAIN-CONTAINING PROTEIN-RELATED"/>
    <property type="match status" value="1"/>
</dbReference>
<accession>A0ABW5S7N3</accession>
<reference evidence="4" key="1">
    <citation type="journal article" date="2019" name="Int. J. Syst. Evol. Microbiol.">
        <title>The Global Catalogue of Microorganisms (GCM) 10K type strain sequencing project: providing services to taxonomists for standard genome sequencing and annotation.</title>
        <authorList>
            <consortium name="The Broad Institute Genomics Platform"/>
            <consortium name="The Broad Institute Genome Sequencing Center for Infectious Disease"/>
            <person name="Wu L."/>
            <person name="Ma J."/>
        </authorList>
    </citation>
    <scope>NUCLEOTIDE SEQUENCE [LARGE SCALE GENOMIC DNA]</scope>
    <source>
        <strain evidence="4">TISTR 2466</strain>
    </source>
</reference>
<dbReference type="InterPro" id="IPR011009">
    <property type="entry name" value="Kinase-like_dom_sf"/>
</dbReference>
<comment type="caution">
    <text evidence="3">The sequence shown here is derived from an EMBL/GenBank/DDBJ whole genome shotgun (WGS) entry which is preliminary data.</text>
</comment>
<dbReference type="InterPro" id="IPR050249">
    <property type="entry name" value="Pseudomonas-type_ThrB"/>
</dbReference>
<keyword evidence="4" id="KW-1185">Reference proteome</keyword>
<name>A0ABW5S7N3_9BACL</name>
<evidence type="ECO:0000256" key="1">
    <source>
        <dbReference type="ARBA" id="ARBA00038240"/>
    </source>
</evidence>
<evidence type="ECO:0000313" key="3">
    <source>
        <dbReference type="EMBL" id="MFD2695671.1"/>
    </source>
</evidence>
<protein>
    <submittedName>
        <fullName evidence="3">Phosphotransferase enzyme family protein</fullName>
    </submittedName>
</protein>
<sequence>MSSNAVYPFYHKKQLSFLRFAPVEEKTQESVQAELDFLEYLRENDYSVAEHIPSKKGLNVVLSETPWGKYVAVAFKGACGNRLDQLECSNDLYYGLGASLGHLHLLSAGYHAKDNRRTDWKQNLNWVETILKKYSAPAQSLKEVTLLRDFFEKLPVTPQNYGLIHYDFELDNVFCDEETHRYTAIDFDDAVYHWFVMDIDQAIDSIKDELPKHDHEPAEIQFLSGYRSIMEIEDSMLEKMPIFRRYANLFSYARCLHCLADTWDYEPEWMVGLRNQIIISMDNKSKTFGENVIPVG</sequence>
<evidence type="ECO:0000259" key="2">
    <source>
        <dbReference type="Pfam" id="PF01636"/>
    </source>
</evidence>
<dbReference type="Pfam" id="PF01636">
    <property type="entry name" value="APH"/>
    <property type="match status" value="1"/>
</dbReference>